<keyword evidence="3" id="KW-1185">Reference proteome</keyword>
<feature type="domain" description="CCHC-type" evidence="1">
    <location>
        <begin position="44"/>
        <end position="60"/>
    </location>
</feature>
<dbReference type="OrthoDB" id="10022108at2759"/>
<evidence type="ECO:0000313" key="2">
    <source>
        <dbReference type="EMBL" id="CAG5012650.1"/>
    </source>
</evidence>
<dbReference type="EMBL" id="CAJQZP010001037">
    <property type="protein sequence ID" value="CAG5012650.1"/>
    <property type="molecule type" value="Genomic_DNA"/>
</dbReference>
<dbReference type="SMART" id="SM00343">
    <property type="entry name" value="ZnF_C2HC"/>
    <property type="match status" value="2"/>
</dbReference>
<dbReference type="InterPro" id="IPR001878">
    <property type="entry name" value="Znf_CCHC"/>
</dbReference>
<feature type="domain" description="CCHC-type" evidence="1">
    <location>
        <begin position="24"/>
        <end position="40"/>
    </location>
</feature>
<dbReference type="AlphaFoldDB" id="A0A8S3XBI2"/>
<gene>
    <name evidence="2" type="ORF">PAPOLLO_LOCUS15832</name>
</gene>
<evidence type="ECO:0000313" key="3">
    <source>
        <dbReference type="Proteomes" id="UP000691718"/>
    </source>
</evidence>
<reference evidence="2" key="1">
    <citation type="submission" date="2021-04" db="EMBL/GenBank/DDBJ databases">
        <authorList>
            <person name="Tunstrom K."/>
        </authorList>
    </citation>
    <scope>NUCLEOTIDE SEQUENCE</scope>
</reference>
<protein>
    <submittedName>
        <fullName evidence="2">(apollo) hypothetical protein</fullName>
    </submittedName>
</protein>
<accession>A0A8S3XBI2</accession>
<dbReference type="Proteomes" id="UP000691718">
    <property type="component" value="Unassembled WGS sequence"/>
</dbReference>
<evidence type="ECO:0000259" key="1">
    <source>
        <dbReference type="SMART" id="SM00343"/>
    </source>
</evidence>
<dbReference type="GO" id="GO:0003676">
    <property type="term" value="F:nucleic acid binding"/>
    <property type="evidence" value="ECO:0007669"/>
    <property type="project" value="InterPro"/>
</dbReference>
<dbReference type="GO" id="GO:0008270">
    <property type="term" value="F:zinc ion binding"/>
    <property type="evidence" value="ECO:0007669"/>
    <property type="project" value="InterPro"/>
</dbReference>
<comment type="caution">
    <text evidence="2">The sequence shown here is derived from an EMBL/GenBank/DDBJ whole genome shotgun (WGS) entry which is preliminary data.</text>
</comment>
<sequence length="113" mass="13213">MMEMGRVYIDHQRIHLEKFSPFLQCHKCLQFGHMKTRCTSQESFCSHCASNEHQLSDCPVKNNRNTAKCRNCHSHNTKFNVKADFKHPANSDSCPRLRAMRDRIANKVDYRSA</sequence>
<proteinExistence type="predicted"/>
<name>A0A8S3XBI2_PARAO</name>
<organism evidence="2 3">
    <name type="scientific">Parnassius apollo</name>
    <name type="common">Apollo butterfly</name>
    <name type="synonym">Papilio apollo</name>
    <dbReference type="NCBI Taxonomy" id="110799"/>
    <lineage>
        <taxon>Eukaryota</taxon>
        <taxon>Metazoa</taxon>
        <taxon>Ecdysozoa</taxon>
        <taxon>Arthropoda</taxon>
        <taxon>Hexapoda</taxon>
        <taxon>Insecta</taxon>
        <taxon>Pterygota</taxon>
        <taxon>Neoptera</taxon>
        <taxon>Endopterygota</taxon>
        <taxon>Lepidoptera</taxon>
        <taxon>Glossata</taxon>
        <taxon>Ditrysia</taxon>
        <taxon>Papilionoidea</taxon>
        <taxon>Papilionidae</taxon>
        <taxon>Parnassiinae</taxon>
        <taxon>Parnassini</taxon>
        <taxon>Parnassius</taxon>
        <taxon>Parnassius</taxon>
    </lineage>
</organism>